<evidence type="ECO:0000256" key="2">
    <source>
        <dbReference type="ARBA" id="ARBA00022714"/>
    </source>
</evidence>
<dbReference type="InterPro" id="IPR015881">
    <property type="entry name" value="ARHD_Rieske_2Fe_2S"/>
</dbReference>
<dbReference type="SUPFAM" id="SSF55961">
    <property type="entry name" value="Bet v1-like"/>
    <property type="match status" value="1"/>
</dbReference>
<dbReference type="Gene3D" id="2.102.10.10">
    <property type="entry name" value="Rieske [2Fe-2S] iron-sulphur domain"/>
    <property type="match status" value="1"/>
</dbReference>
<keyword evidence="7" id="KW-0520">NAD</keyword>
<dbReference type="PANTHER" id="PTHR43756:SF5">
    <property type="entry name" value="CHOLINE MONOOXYGENASE, CHLOROPLASTIC"/>
    <property type="match status" value="1"/>
</dbReference>
<dbReference type="PANTHER" id="PTHR43756">
    <property type="entry name" value="CHOLINE MONOOXYGENASE, CHLOROPLASTIC"/>
    <property type="match status" value="1"/>
</dbReference>
<evidence type="ECO:0000256" key="6">
    <source>
        <dbReference type="ARBA" id="ARBA00023014"/>
    </source>
</evidence>
<keyword evidence="2" id="KW-0001">2Fe-2S</keyword>
<dbReference type="InterPro" id="IPR015879">
    <property type="entry name" value="Ring_hydroxy_dOase_asu_C_dom"/>
</dbReference>
<keyword evidence="10" id="KW-1185">Reference proteome</keyword>
<dbReference type="SUPFAM" id="SSF50022">
    <property type="entry name" value="ISP domain"/>
    <property type="match status" value="1"/>
</dbReference>
<gene>
    <name evidence="9" type="ORF">OEZ49_03720</name>
</gene>
<keyword evidence="9" id="KW-0223">Dioxygenase</keyword>
<keyword evidence="6" id="KW-0411">Iron-sulfur</keyword>
<dbReference type="PRINTS" id="PR00090">
    <property type="entry name" value="RNGDIOXGNASE"/>
</dbReference>
<keyword evidence="5" id="KW-0408">Iron</keyword>
<keyword evidence="4" id="KW-0560">Oxidoreductase</keyword>
<organism evidence="9 10">
    <name type="scientific">Ruegeria marisflavi</name>
    <dbReference type="NCBI Taxonomy" id="2984152"/>
    <lineage>
        <taxon>Bacteria</taxon>
        <taxon>Pseudomonadati</taxon>
        <taxon>Pseudomonadota</taxon>
        <taxon>Alphaproteobacteria</taxon>
        <taxon>Rhodobacterales</taxon>
        <taxon>Roseobacteraceae</taxon>
        <taxon>Ruegeria</taxon>
    </lineage>
</organism>
<dbReference type="InterPro" id="IPR001663">
    <property type="entry name" value="Rng_hydr_dOase-A"/>
</dbReference>
<evidence type="ECO:0000256" key="1">
    <source>
        <dbReference type="ARBA" id="ARBA00001962"/>
    </source>
</evidence>
<dbReference type="InterPro" id="IPR036922">
    <property type="entry name" value="Rieske_2Fe-2S_sf"/>
</dbReference>
<accession>A0ABT2WLT9</accession>
<evidence type="ECO:0000259" key="8">
    <source>
        <dbReference type="PROSITE" id="PS51296"/>
    </source>
</evidence>
<comment type="caution">
    <text evidence="9">The sequence shown here is derived from an EMBL/GenBank/DDBJ whole genome shotgun (WGS) entry which is preliminary data.</text>
</comment>
<dbReference type="EMBL" id="JAOVQN010000002">
    <property type="protein sequence ID" value="MCU9836868.1"/>
    <property type="molecule type" value="Genomic_DNA"/>
</dbReference>
<protein>
    <submittedName>
        <fullName evidence="9">Aromatic ring-hydroxylating dioxygenase subunit alpha</fullName>
    </submittedName>
</protein>
<reference evidence="9 10" key="1">
    <citation type="submission" date="2022-10" db="EMBL/GenBank/DDBJ databases">
        <title>Ruegeria sp. nov., isolated from ocean surface water.</title>
        <authorList>
            <person name="He W."/>
            <person name="Wang L."/>
            <person name="Zhang D.-F."/>
        </authorList>
    </citation>
    <scope>NUCLEOTIDE SEQUENCE [LARGE SCALE GENOMIC DNA]</scope>
    <source>
        <strain evidence="9 10">WL0004</strain>
    </source>
</reference>
<evidence type="ECO:0000313" key="9">
    <source>
        <dbReference type="EMBL" id="MCU9836868.1"/>
    </source>
</evidence>
<name>A0ABT2WLT9_9RHOB</name>
<sequence>MSAFALSGGAGRLQGLLDGLQQTASSPADRPMGLHGAYYTSPDLFEMEKATVLRAGWHCLGRADEIPQAGDYFAARLLGEPLIVIRGDDAVIRVFANVCRHRGMLLAEGRGNVKRLVCSYHAWSYGRDGALLRAAHMENAGFDRANCRLAGFACEIWQGFIYVNLAENPEPLAAGLEQLAEVLAPYETGSFRIVHSAEEDWQCNWKCLVENFMEGYHLSVVHPKTLRGYTPTELCTKGPSAAAFTSYNANYPEGIPSRGKGAPGLDAGQRQRSFLFNVFPTQVASQAASLLASLSLQPVSVGCVHVRWTLSVYGDDLDDETIAQRIALWTEVNREDREKLEKLQLALASSRADAGPLAAGNFEGTIRDFHLYLAGALAPVAAA</sequence>
<evidence type="ECO:0000256" key="5">
    <source>
        <dbReference type="ARBA" id="ARBA00023004"/>
    </source>
</evidence>
<dbReference type="Gene3D" id="3.90.380.10">
    <property type="entry name" value="Naphthalene 1,2-dioxygenase Alpha Subunit, Chain A, domain 1"/>
    <property type="match status" value="2"/>
</dbReference>
<dbReference type="InterPro" id="IPR017941">
    <property type="entry name" value="Rieske_2Fe-2S"/>
</dbReference>
<dbReference type="CDD" id="cd03469">
    <property type="entry name" value="Rieske_RO_Alpha_N"/>
    <property type="match status" value="1"/>
</dbReference>
<dbReference type="RefSeq" id="WP_263387057.1">
    <property type="nucleotide sequence ID" value="NZ_JAOVQN010000002.1"/>
</dbReference>
<dbReference type="PROSITE" id="PS51296">
    <property type="entry name" value="RIESKE"/>
    <property type="match status" value="1"/>
</dbReference>
<dbReference type="Proteomes" id="UP001321014">
    <property type="component" value="Unassembled WGS sequence"/>
</dbReference>
<dbReference type="PROSITE" id="PS00570">
    <property type="entry name" value="RING_HYDROXYL_ALPHA"/>
    <property type="match status" value="1"/>
</dbReference>
<evidence type="ECO:0000313" key="10">
    <source>
        <dbReference type="Proteomes" id="UP001321014"/>
    </source>
</evidence>
<evidence type="ECO:0000256" key="7">
    <source>
        <dbReference type="ARBA" id="ARBA00023027"/>
    </source>
</evidence>
<feature type="domain" description="Rieske" evidence="8">
    <location>
        <begin position="57"/>
        <end position="163"/>
    </location>
</feature>
<proteinExistence type="predicted"/>
<evidence type="ECO:0000256" key="3">
    <source>
        <dbReference type="ARBA" id="ARBA00022723"/>
    </source>
</evidence>
<dbReference type="Pfam" id="PF00355">
    <property type="entry name" value="Rieske"/>
    <property type="match status" value="1"/>
</dbReference>
<evidence type="ECO:0000256" key="4">
    <source>
        <dbReference type="ARBA" id="ARBA00023002"/>
    </source>
</evidence>
<comment type="cofactor">
    <cofactor evidence="1">
        <name>Fe cation</name>
        <dbReference type="ChEBI" id="CHEBI:24875"/>
    </cofactor>
</comment>
<dbReference type="GO" id="GO:0051213">
    <property type="term" value="F:dioxygenase activity"/>
    <property type="evidence" value="ECO:0007669"/>
    <property type="project" value="UniProtKB-KW"/>
</dbReference>
<dbReference type="Pfam" id="PF00848">
    <property type="entry name" value="Ring_hydroxyl_A"/>
    <property type="match status" value="1"/>
</dbReference>
<keyword evidence="3" id="KW-0479">Metal-binding</keyword>